<comment type="caution">
    <text evidence="1">The sequence shown here is derived from an EMBL/GenBank/DDBJ whole genome shotgun (WGS) entry which is preliminary data.</text>
</comment>
<proteinExistence type="predicted"/>
<protein>
    <submittedName>
        <fullName evidence="1">Uncharacterized protein</fullName>
    </submittedName>
</protein>
<evidence type="ECO:0000313" key="2">
    <source>
        <dbReference type="Proteomes" id="UP001623558"/>
    </source>
</evidence>
<keyword evidence="2" id="KW-1185">Reference proteome</keyword>
<dbReference type="EMBL" id="JBEWZH010000011">
    <property type="protein sequence ID" value="MFL0163382.1"/>
    <property type="molecule type" value="Genomic_DNA"/>
</dbReference>
<gene>
    <name evidence="1" type="ORF">U0R11_13375</name>
</gene>
<dbReference type="Proteomes" id="UP001623558">
    <property type="component" value="Unassembled WGS sequence"/>
</dbReference>
<name>A0ABW8RZS3_9BACT</name>
<reference evidence="1 2" key="1">
    <citation type="submission" date="2024-07" db="EMBL/GenBank/DDBJ databases">
        <authorList>
            <person name="Pitt A."/>
            <person name="Hahn M.W."/>
        </authorList>
    </citation>
    <scope>NUCLEOTIDE SEQUENCE [LARGE SCALE GENOMIC DNA]</scope>
    <source>
        <strain evidence="1 2">1-SAACH-A3</strain>
    </source>
</reference>
<evidence type="ECO:0000313" key="1">
    <source>
        <dbReference type="EMBL" id="MFL0163382.1"/>
    </source>
</evidence>
<accession>A0ABW8RZS3</accession>
<organism evidence="1 2">
    <name type="scientific">Aquirufa salirivi</name>
    <dbReference type="NCBI Taxonomy" id="3104729"/>
    <lineage>
        <taxon>Bacteria</taxon>
        <taxon>Pseudomonadati</taxon>
        <taxon>Bacteroidota</taxon>
        <taxon>Cytophagia</taxon>
        <taxon>Cytophagales</taxon>
        <taxon>Flectobacillaceae</taxon>
        <taxon>Aquirufa</taxon>
    </lineage>
</organism>
<sequence length="42" mass="4515">MGEVAGKAGAICVKNTVSPRQVYEQYLPELIKLLSQPGKKAV</sequence>